<dbReference type="SFLD" id="SFLDS00036">
    <property type="entry name" value="Aromatic_Prenyltransferase"/>
    <property type="match status" value="1"/>
</dbReference>
<evidence type="ECO:0000313" key="4">
    <source>
        <dbReference type="Proteomes" id="UP001161017"/>
    </source>
</evidence>
<comment type="caution">
    <text evidence="3">The sequence shown here is derived from an EMBL/GenBank/DDBJ whole genome shotgun (WGS) entry which is preliminary data.</text>
</comment>
<gene>
    <name evidence="3" type="ORF">OHK93_006926</name>
</gene>
<dbReference type="GO" id="GO:0016765">
    <property type="term" value="F:transferase activity, transferring alkyl or aryl (other than methyl) groups"/>
    <property type="evidence" value="ECO:0007669"/>
    <property type="project" value="InterPro"/>
</dbReference>
<dbReference type="PANTHER" id="PTHR40627:SF4">
    <property type="entry name" value="PRENYLTRANSFERASE ASQH1-RELATED"/>
    <property type="match status" value="1"/>
</dbReference>
<name>A0AA43QNS7_9LECA</name>
<accession>A0AA43QNS7</accession>
<evidence type="ECO:0008006" key="5">
    <source>
        <dbReference type="Google" id="ProtNLM"/>
    </source>
</evidence>
<organism evidence="3 4">
    <name type="scientific">Ramalina farinacea</name>
    <dbReference type="NCBI Taxonomy" id="258253"/>
    <lineage>
        <taxon>Eukaryota</taxon>
        <taxon>Fungi</taxon>
        <taxon>Dikarya</taxon>
        <taxon>Ascomycota</taxon>
        <taxon>Pezizomycotina</taxon>
        <taxon>Lecanoromycetes</taxon>
        <taxon>OSLEUM clade</taxon>
        <taxon>Lecanoromycetidae</taxon>
        <taxon>Lecanorales</taxon>
        <taxon>Lecanorineae</taxon>
        <taxon>Ramalinaceae</taxon>
        <taxon>Ramalina</taxon>
    </lineage>
</organism>
<dbReference type="CDD" id="cd13929">
    <property type="entry name" value="PT-DMATS_CymD"/>
    <property type="match status" value="1"/>
</dbReference>
<reference evidence="3" key="1">
    <citation type="journal article" date="2023" name="Genome Biol. Evol.">
        <title>First Whole Genome Sequence and Flow Cytometry Genome Size Data for the Lichen-Forming Fungus Ramalina farinacea (Ascomycota).</title>
        <authorList>
            <person name="Llewellyn T."/>
            <person name="Mian S."/>
            <person name="Hill R."/>
            <person name="Leitch I.J."/>
            <person name="Gaya E."/>
        </authorList>
    </citation>
    <scope>NUCLEOTIDE SEQUENCE</scope>
    <source>
        <strain evidence="3">LIQ254RAFAR</strain>
    </source>
</reference>
<dbReference type="GO" id="GO:0009820">
    <property type="term" value="P:alkaloid metabolic process"/>
    <property type="evidence" value="ECO:0007669"/>
    <property type="project" value="InterPro"/>
</dbReference>
<dbReference type="NCBIfam" id="TIGR03429">
    <property type="entry name" value="arom_pren_DMATS"/>
    <property type="match status" value="1"/>
</dbReference>
<dbReference type="AlphaFoldDB" id="A0AA43QNS7"/>
<evidence type="ECO:0000256" key="1">
    <source>
        <dbReference type="ARBA" id="ARBA00010209"/>
    </source>
</evidence>
<dbReference type="EMBL" id="JAPUFD010000006">
    <property type="protein sequence ID" value="MDI1487655.1"/>
    <property type="molecule type" value="Genomic_DNA"/>
</dbReference>
<dbReference type="Proteomes" id="UP001161017">
    <property type="component" value="Unassembled WGS sequence"/>
</dbReference>
<dbReference type="PANTHER" id="PTHR40627">
    <property type="entry name" value="INDOLE PRENYLTRANSFERASE TDIB-RELATED"/>
    <property type="match status" value="1"/>
</dbReference>
<dbReference type="InterPro" id="IPR033964">
    <property type="entry name" value="ABBA"/>
</dbReference>
<evidence type="ECO:0000256" key="2">
    <source>
        <dbReference type="ARBA" id="ARBA00022679"/>
    </source>
</evidence>
<keyword evidence="4" id="KW-1185">Reference proteome</keyword>
<proteinExistence type="inferred from homology"/>
<dbReference type="Pfam" id="PF11991">
    <property type="entry name" value="Trp_DMAT"/>
    <property type="match status" value="1"/>
</dbReference>
<sequence length="377" mass="43238">MREAGYMDTAHKKGLEFFDCNVVSHFEAASSQSKTRRWRSFMTDDFSPFEFSWSWESSPKIRYSFEPVGTEAGTLLDCCNRKGPLACAADLQRTVPSSDWRMFHFFANVFYDSEADIRHRSNLERETSSPSSIFFALELNLEDPIIKAYLIPVVAEQTQQSRLSVLSKTLGQYSSELFAYPMLEKYIIQRQSHDPMQIIGLAVDCIDPAVARLRIYARSQDTSFKTVQSILTLDGRIPTWTNEMIADLWNLWKLVLNLPQEHSMDEPLGQVSHETSGMLYNFDIQPHKTLPETKVYIPVKHYGKNDRSIAEGLVTFLRENEQLEQTKKFMGAIERLCSYRCLEDGRGMQTYISCGVKSGRLAITSYISPELNHAGRR</sequence>
<protein>
    <recommendedName>
        <fullName evidence="5">Aromatic prenyltransferase</fullName>
    </recommendedName>
</protein>
<comment type="similarity">
    <text evidence="1">Belongs to the tryptophan dimethylallyltransferase family.</text>
</comment>
<evidence type="ECO:0000313" key="3">
    <source>
        <dbReference type="EMBL" id="MDI1487655.1"/>
    </source>
</evidence>
<dbReference type="InterPro" id="IPR017795">
    <property type="entry name" value="ABBA_NscD-like"/>
</dbReference>
<keyword evidence="2" id="KW-0808">Transferase</keyword>